<dbReference type="AlphaFoldDB" id="A0A6C0PCY4"/>
<dbReference type="InterPro" id="IPR016181">
    <property type="entry name" value="Acyl_CoA_acyltransferase"/>
</dbReference>
<proteinExistence type="predicted"/>
<dbReference type="PROSITE" id="PS51186">
    <property type="entry name" value="GNAT"/>
    <property type="match status" value="1"/>
</dbReference>
<dbReference type="EMBL" id="CP048288">
    <property type="protein sequence ID" value="QHW35712.1"/>
    <property type="molecule type" value="Genomic_DNA"/>
</dbReference>
<geneLocation type="plasmid" evidence="2 3">
    <name>unnamed2</name>
</geneLocation>
<dbReference type="KEGG" id="prz:GZH47_32995"/>
<sequence>MSKLPRRWYDPLAHKLSDLYGAQVFDQPGLGNGIFLVNDSLDLYIRVLPEYGMTIARIDVGEGHTRNGIGSAIVEWCKEFCLQHRIPELKMECVLTEECAAFCRKQGFSLARPSDDLCFDWVLPIPIPEVTV</sequence>
<dbReference type="Proteomes" id="UP000479114">
    <property type="component" value="Plasmid unnamed2"/>
</dbReference>
<name>A0A6C0PCY4_9BACL</name>
<organism evidence="2 3">
    <name type="scientific">Paenibacillus rhizovicinus</name>
    <dbReference type="NCBI Taxonomy" id="2704463"/>
    <lineage>
        <taxon>Bacteria</taxon>
        <taxon>Bacillati</taxon>
        <taxon>Bacillota</taxon>
        <taxon>Bacilli</taxon>
        <taxon>Bacillales</taxon>
        <taxon>Paenibacillaceae</taxon>
        <taxon>Paenibacillus</taxon>
    </lineage>
</organism>
<protein>
    <submittedName>
        <fullName evidence="2">GNAT family N-acetyltransferase</fullName>
    </submittedName>
</protein>
<reference evidence="2 3" key="1">
    <citation type="submission" date="2020-02" db="EMBL/GenBank/DDBJ databases">
        <title>Paenibacillus sp. nov., isolated from rhizosphere soil of tomato.</title>
        <authorList>
            <person name="Weon H.-Y."/>
            <person name="Lee S.A."/>
        </authorList>
    </citation>
    <scope>NUCLEOTIDE SEQUENCE [LARGE SCALE GENOMIC DNA]</scope>
    <source>
        <strain evidence="2 3">14171R-81</strain>
        <plasmid evidence="2 3">unnamed2</plasmid>
    </source>
</reference>
<feature type="domain" description="N-acetyltransferase" evidence="1">
    <location>
        <begin position="1"/>
        <end position="128"/>
    </location>
</feature>
<keyword evidence="2" id="KW-0614">Plasmid</keyword>
<dbReference type="Gene3D" id="3.40.630.30">
    <property type="match status" value="1"/>
</dbReference>
<dbReference type="RefSeq" id="WP_162645846.1">
    <property type="nucleotide sequence ID" value="NZ_CP048288.1"/>
</dbReference>
<dbReference type="InterPro" id="IPR000182">
    <property type="entry name" value="GNAT_dom"/>
</dbReference>
<gene>
    <name evidence="2" type="ORF">GZH47_32995</name>
</gene>
<accession>A0A6C0PCY4</accession>
<evidence type="ECO:0000313" key="3">
    <source>
        <dbReference type="Proteomes" id="UP000479114"/>
    </source>
</evidence>
<evidence type="ECO:0000313" key="2">
    <source>
        <dbReference type="EMBL" id="QHW35712.1"/>
    </source>
</evidence>
<dbReference type="SUPFAM" id="SSF55729">
    <property type="entry name" value="Acyl-CoA N-acyltransferases (Nat)"/>
    <property type="match status" value="1"/>
</dbReference>
<keyword evidence="2" id="KW-0808">Transferase</keyword>
<keyword evidence="3" id="KW-1185">Reference proteome</keyword>
<evidence type="ECO:0000259" key="1">
    <source>
        <dbReference type="PROSITE" id="PS51186"/>
    </source>
</evidence>
<dbReference type="GO" id="GO:0016747">
    <property type="term" value="F:acyltransferase activity, transferring groups other than amino-acyl groups"/>
    <property type="evidence" value="ECO:0007669"/>
    <property type="project" value="InterPro"/>
</dbReference>
<dbReference type="Pfam" id="PF00583">
    <property type="entry name" value="Acetyltransf_1"/>
    <property type="match status" value="1"/>
</dbReference>